<reference evidence="5" key="1">
    <citation type="journal article" date="2013" name="BMC Genomics">
        <title>Unscrambling butterfly oogenesis.</title>
        <authorList>
            <person name="Carter J.M."/>
            <person name="Baker S.C."/>
            <person name="Pink R."/>
            <person name="Carter D.R."/>
            <person name="Collins A."/>
            <person name="Tomlin J."/>
            <person name="Gibbs M."/>
            <person name="Breuker C.J."/>
        </authorList>
    </citation>
    <scope>NUCLEOTIDE SEQUENCE</scope>
    <source>
        <tissue evidence="5">Ovary</tissue>
    </source>
</reference>
<evidence type="ECO:0000256" key="3">
    <source>
        <dbReference type="ARBA" id="ARBA00022833"/>
    </source>
</evidence>
<evidence type="ECO:0000256" key="1">
    <source>
        <dbReference type="ARBA" id="ARBA00022723"/>
    </source>
</evidence>
<keyword evidence="1" id="KW-0479">Metal-binding</keyword>
<dbReference type="EMBL" id="GAIX01001880">
    <property type="protein sequence ID" value="JAA90680.1"/>
    <property type="molecule type" value="Transcribed_RNA"/>
</dbReference>
<reference evidence="5" key="2">
    <citation type="submission" date="2013-05" db="EMBL/GenBank/DDBJ databases">
        <authorList>
            <person name="Carter J.-M."/>
            <person name="Baker S.C."/>
            <person name="Pink R."/>
            <person name="Carter D.R.F."/>
            <person name="Collins A."/>
            <person name="Tomlin J."/>
            <person name="Gibbs M."/>
            <person name="Breuker C.J."/>
        </authorList>
    </citation>
    <scope>NUCLEOTIDE SEQUENCE</scope>
    <source>
        <tissue evidence="5">Ovary</tissue>
    </source>
</reference>
<proteinExistence type="predicted"/>
<evidence type="ECO:0000313" key="5">
    <source>
        <dbReference type="EMBL" id="JAA90680.1"/>
    </source>
</evidence>
<protein>
    <submittedName>
        <fullName evidence="5">Modifier of mdg4</fullName>
    </submittedName>
</protein>
<dbReference type="GO" id="GO:0008270">
    <property type="term" value="F:zinc ion binding"/>
    <property type="evidence" value="ECO:0007669"/>
    <property type="project" value="UniProtKB-KW"/>
</dbReference>
<sequence length="70" mass="8049">VGDAQGYMFSTSIRGRPVILHEGFKFVKHCEKRSGRTRWRCCQSYRGCKASMITIGKMIVKHLTDHTHLP</sequence>
<dbReference type="Gene3D" id="2.20.25.240">
    <property type="match status" value="1"/>
</dbReference>
<evidence type="ECO:0000259" key="4">
    <source>
        <dbReference type="Pfam" id="PF04500"/>
    </source>
</evidence>
<feature type="non-terminal residue" evidence="5">
    <location>
        <position position="1"/>
    </location>
</feature>
<accession>S4PQ94</accession>
<feature type="domain" description="FLYWCH-type" evidence="4">
    <location>
        <begin position="9"/>
        <end position="68"/>
    </location>
</feature>
<dbReference type="AlphaFoldDB" id="S4PQ94"/>
<keyword evidence="3" id="KW-0862">Zinc</keyword>
<evidence type="ECO:0000256" key="2">
    <source>
        <dbReference type="ARBA" id="ARBA00022771"/>
    </source>
</evidence>
<name>S4PQ94_9NEOP</name>
<dbReference type="Pfam" id="PF04500">
    <property type="entry name" value="FLYWCH"/>
    <property type="match status" value="1"/>
</dbReference>
<dbReference type="InterPro" id="IPR007588">
    <property type="entry name" value="Znf_FLYWCH"/>
</dbReference>
<organism evidence="5">
    <name type="scientific">Pararge aegeria</name>
    <name type="common">speckled wood butterfly</name>
    <dbReference type="NCBI Taxonomy" id="116150"/>
    <lineage>
        <taxon>Eukaryota</taxon>
        <taxon>Metazoa</taxon>
        <taxon>Ecdysozoa</taxon>
        <taxon>Arthropoda</taxon>
        <taxon>Hexapoda</taxon>
        <taxon>Insecta</taxon>
        <taxon>Pterygota</taxon>
        <taxon>Neoptera</taxon>
        <taxon>Endopterygota</taxon>
        <taxon>Lepidoptera</taxon>
        <taxon>Glossata</taxon>
        <taxon>Ditrysia</taxon>
        <taxon>Papilionoidea</taxon>
        <taxon>Nymphalidae</taxon>
        <taxon>Satyrinae</taxon>
        <taxon>Satyrini</taxon>
        <taxon>Parargina</taxon>
        <taxon>Pararge</taxon>
    </lineage>
</organism>
<keyword evidence="2" id="KW-0863">Zinc-finger</keyword>
<feature type="non-terminal residue" evidence="5">
    <location>
        <position position="70"/>
    </location>
</feature>